<dbReference type="InterPro" id="IPR050544">
    <property type="entry name" value="Beta-defensin"/>
</dbReference>
<reference evidence="12" key="1">
    <citation type="submission" date="2025-08" db="UniProtKB">
        <authorList>
            <consortium name="Ensembl"/>
        </authorList>
    </citation>
    <scope>IDENTIFICATION</scope>
</reference>
<protein>
    <recommendedName>
        <fullName evidence="10">Beta-defensin</fullName>
    </recommendedName>
</protein>
<keyword evidence="4 10" id="KW-0964">Secreted</keyword>
<evidence type="ECO:0000256" key="3">
    <source>
        <dbReference type="ARBA" id="ARBA00007371"/>
    </source>
</evidence>
<evidence type="ECO:0000256" key="6">
    <source>
        <dbReference type="ARBA" id="ARBA00022729"/>
    </source>
</evidence>
<dbReference type="PANTHER" id="PTHR15001">
    <property type="entry name" value="BETA-DEFENSIN 123-RELATED"/>
    <property type="match status" value="1"/>
</dbReference>
<feature type="domain" description="Beta-defensin" evidence="11">
    <location>
        <begin position="24"/>
        <end position="53"/>
    </location>
</feature>
<sequence length="65" mass="7571">MKIFMLTLAVLLLLTRITPGVTERCWSQRGSCREKCIKNERVYIFCPSGKLCCVKLLDVPEWSRH</sequence>
<comment type="function">
    <text evidence="1 10">Has antibacterial activity.</text>
</comment>
<keyword evidence="8 10" id="KW-0044">Antibiotic</keyword>
<evidence type="ECO:0000256" key="1">
    <source>
        <dbReference type="ARBA" id="ARBA00002878"/>
    </source>
</evidence>
<keyword evidence="9" id="KW-1015">Disulfide bond</keyword>
<dbReference type="GO" id="GO:0042742">
    <property type="term" value="P:defense response to bacterium"/>
    <property type="evidence" value="ECO:0007669"/>
    <property type="project" value="UniProtKB-UniRule"/>
</dbReference>
<evidence type="ECO:0000259" key="11">
    <source>
        <dbReference type="Pfam" id="PF13841"/>
    </source>
</evidence>
<evidence type="ECO:0000256" key="2">
    <source>
        <dbReference type="ARBA" id="ARBA00004613"/>
    </source>
</evidence>
<proteinExistence type="inferred from homology"/>
<evidence type="ECO:0000256" key="4">
    <source>
        <dbReference type="ARBA" id="ARBA00022525"/>
    </source>
</evidence>
<dbReference type="GO" id="GO:0005576">
    <property type="term" value="C:extracellular region"/>
    <property type="evidence" value="ECO:0007669"/>
    <property type="project" value="UniProtKB-SubCell"/>
</dbReference>
<organism evidence="12 13">
    <name type="scientific">Urocitellus parryii</name>
    <name type="common">Arctic ground squirrel</name>
    <name type="synonym">Spermophilus parryii</name>
    <dbReference type="NCBI Taxonomy" id="9999"/>
    <lineage>
        <taxon>Eukaryota</taxon>
        <taxon>Metazoa</taxon>
        <taxon>Chordata</taxon>
        <taxon>Craniata</taxon>
        <taxon>Vertebrata</taxon>
        <taxon>Euteleostomi</taxon>
        <taxon>Mammalia</taxon>
        <taxon>Eutheria</taxon>
        <taxon>Euarchontoglires</taxon>
        <taxon>Glires</taxon>
        <taxon>Rodentia</taxon>
        <taxon>Sciuromorpha</taxon>
        <taxon>Sciuridae</taxon>
        <taxon>Xerinae</taxon>
        <taxon>Marmotini</taxon>
        <taxon>Urocitellus</taxon>
    </lineage>
</organism>
<dbReference type="Pfam" id="PF13841">
    <property type="entry name" value="Defensin_beta_2"/>
    <property type="match status" value="1"/>
</dbReference>
<evidence type="ECO:0000256" key="5">
    <source>
        <dbReference type="ARBA" id="ARBA00022529"/>
    </source>
</evidence>
<evidence type="ECO:0000256" key="9">
    <source>
        <dbReference type="ARBA" id="ARBA00023157"/>
    </source>
</evidence>
<evidence type="ECO:0000256" key="7">
    <source>
        <dbReference type="ARBA" id="ARBA00022940"/>
    </source>
</evidence>
<keyword evidence="7 10" id="KW-0211">Defensin</keyword>
<dbReference type="Gene3D" id="3.10.360.10">
    <property type="entry name" value="Antimicrobial Peptide, Beta-defensin 2, Chain A"/>
    <property type="match status" value="1"/>
</dbReference>
<dbReference type="Ensembl" id="ENSUPAT00010027134.1">
    <property type="protein sequence ID" value="ENSUPAP00010023851.1"/>
    <property type="gene ID" value="ENSUPAG00010018919.1"/>
</dbReference>
<keyword evidence="5 10" id="KW-0929">Antimicrobial</keyword>
<name>A0A8D2KMF1_UROPR</name>
<evidence type="ECO:0000313" key="13">
    <source>
        <dbReference type="Proteomes" id="UP000694417"/>
    </source>
</evidence>
<comment type="subcellular location">
    <subcellularLocation>
        <location evidence="2 10">Secreted</location>
    </subcellularLocation>
</comment>
<evidence type="ECO:0000256" key="8">
    <source>
        <dbReference type="ARBA" id="ARBA00023022"/>
    </source>
</evidence>
<feature type="signal peptide" evidence="10">
    <location>
        <begin position="1"/>
        <end position="20"/>
    </location>
</feature>
<dbReference type="GO" id="GO:0045087">
    <property type="term" value="P:innate immune response"/>
    <property type="evidence" value="ECO:0007669"/>
    <property type="project" value="InterPro"/>
</dbReference>
<reference evidence="12" key="2">
    <citation type="submission" date="2025-09" db="UniProtKB">
        <authorList>
            <consortium name="Ensembl"/>
        </authorList>
    </citation>
    <scope>IDENTIFICATION</scope>
</reference>
<evidence type="ECO:0000313" key="12">
    <source>
        <dbReference type="Ensembl" id="ENSUPAP00010023851.1"/>
    </source>
</evidence>
<dbReference type="GeneTree" id="ENSGT00940000163582"/>
<dbReference type="AlphaFoldDB" id="A0A8D2KMF1"/>
<dbReference type="InterPro" id="IPR025933">
    <property type="entry name" value="Beta_defensin_dom"/>
</dbReference>
<comment type="similarity">
    <text evidence="3 10">Belongs to the beta-defensin family.</text>
</comment>
<keyword evidence="13" id="KW-1185">Reference proteome</keyword>
<feature type="chain" id="PRO_5034842119" description="Beta-defensin" evidence="10">
    <location>
        <begin position="21"/>
        <end position="65"/>
    </location>
</feature>
<evidence type="ECO:0000256" key="10">
    <source>
        <dbReference type="RuleBase" id="RU231113"/>
    </source>
</evidence>
<dbReference type="PANTHER" id="PTHR15001:SF5">
    <property type="entry name" value="BETA-DEFENSIN"/>
    <property type="match status" value="1"/>
</dbReference>
<dbReference type="Proteomes" id="UP000694417">
    <property type="component" value="Unplaced"/>
</dbReference>
<keyword evidence="6 10" id="KW-0732">Signal</keyword>
<accession>A0A8D2KMF1</accession>